<keyword evidence="3" id="KW-0804">Transcription</keyword>
<keyword evidence="4" id="KW-0539">Nucleus</keyword>
<evidence type="ECO:0000256" key="2">
    <source>
        <dbReference type="ARBA" id="ARBA00023125"/>
    </source>
</evidence>
<dbReference type="InterPro" id="IPR042536">
    <property type="entry name" value="TFIIIC_tauA_Sfc1"/>
</dbReference>
<evidence type="ECO:0000313" key="7">
    <source>
        <dbReference type="Proteomes" id="UP000095283"/>
    </source>
</evidence>
<dbReference type="InterPro" id="IPR041499">
    <property type="entry name" value="Tfc1/Sfc1_N"/>
</dbReference>
<dbReference type="PANTHER" id="PTHR13230:SF5">
    <property type="entry name" value="GENERAL TRANSCRIPTION FACTOR 3C POLYPEPTIDE 5"/>
    <property type="match status" value="1"/>
</dbReference>
<evidence type="ECO:0000259" key="6">
    <source>
        <dbReference type="Pfam" id="PF17682"/>
    </source>
</evidence>
<evidence type="ECO:0000259" key="5">
    <source>
        <dbReference type="Pfam" id="PF09734"/>
    </source>
</evidence>
<dbReference type="WBParaSite" id="Hba_15953">
    <property type="protein sequence ID" value="Hba_15953"/>
    <property type="gene ID" value="Hba_15953"/>
</dbReference>
<keyword evidence="7" id="KW-1185">Reference proteome</keyword>
<evidence type="ECO:0000313" key="8">
    <source>
        <dbReference type="WBParaSite" id="Hba_15953"/>
    </source>
</evidence>
<reference evidence="8" key="1">
    <citation type="submission" date="2016-11" db="UniProtKB">
        <authorList>
            <consortium name="WormBaseParasite"/>
        </authorList>
    </citation>
    <scope>IDENTIFICATION</scope>
</reference>
<feature type="domain" description="Transcription factor IIIC subunit 5 HTH" evidence="5">
    <location>
        <begin position="175"/>
        <end position="278"/>
    </location>
</feature>
<dbReference type="GO" id="GO:0001003">
    <property type="term" value="F:RNA polymerase III type 2 promoter sequence-specific DNA binding"/>
    <property type="evidence" value="ECO:0007669"/>
    <property type="project" value="TreeGrafter"/>
</dbReference>
<evidence type="ECO:0000256" key="4">
    <source>
        <dbReference type="ARBA" id="ARBA00023242"/>
    </source>
</evidence>
<dbReference type="Proteomes" id="UP000095283">
    <property type="component" value="Unplaced"/>
</dbReference>
<dbReference type="GO" id="GO:0006384">
    <property type="term" value="P:transcription initiation at RNA polymerase III promoter"/>
    <property type="evidence" value="ECO:0007669"/>
    <property type="project" value="InterPro"/>
</dbReference>
<evidence type="ECO:0000256" key="1">
    <source>
        <dbReference type="ARBA" id="ARBA00004123"/>
    </source>
</evidence>
<dbReference type="AlphaFoldDB" id="A0A1I7XE16"/>
<proteinExistence type="predicted"/>
<comment type="subcellular location">
    <subcellularLocation>
        <location evidence="1">Nucleus</location>
    </subcellularLocation>
</comment>
<dbReference type="Gene3D" id="3.30.200.160">
    <property type="entry name" value="TFIIIC, subcomplex tauA, subunit Sfc1, barrel domain"/>
    <property type="match status" value="1"/>
</dbReference>
<protein>
    <submittedName>
        <fullName evidence="8">PMD domain-containing protein</fullName>
    </submittedName>
</protein>
<dbReference type="InterPro" id="IPR019136">
    <property type="entry name" value="TF_IIIC_su-5_HTH"/>
</dbReference>
<dbReference type="InterPro" id="IPR040454">
    <property type="entry name" value="TF_IIIC_Tfc1/Sfc1"/>
</dbReference>
<accession>A0A1I7XE16</accession>
<dbReference type="GO" id="GO:0001002">
    <property type="term" value="F:RNA polymerase III type 1 promoter sequence-specific DNA binding"/>
    <property type="evidence" value="ECO:0007669"/>
    <property type="project" value="TreeGrafter"/>
</dbReference>
<sequence>MHGFRREQLEQPYPELVVLQYPGIVKNLDRALSTLGGLPRISQYHFASQPLELRHTPDNPYTSCSLSEKKVDANVNYLYTFETMCDFQYLPIKKRPQGDGYDDLIPRLIPRDIPSALSWFYNVRSDLAFGRYYSVVGTEIMCHQIYNDRRSIQFINILRDWWERPDVQPGYTPLFLPPFQFSRYNTPSNKILCRETDFSLDKTRRKTGHGQNLRVERKALSVTVHANDQFPIAATPEAIADADFRCKNEEPHRLLSTLFEERPMWTRIAITYKTGLDDNLLRFRNI</sequence>
<keyword evidence="2" id="KW-0238">DNA-binding</keyword>
<dbReference type="Pfam" id="PF17682">
    <property type="entry name" value="Tau95_N"/>
    <property type="match status" value="1"/>
</dbReference>
<dbReference type="Pfam" id="PF09734">
    <property type="entry name" value="Tau95"/>
    <property type="match status" value="1"/>
</dbReference>
<name>A0A1I7XE16_HETBA</name>
<dbReference type="GO" id="GO:0000127">
    <property type="term" value="C:transcription factor TFIIIC complex"/>
    <property type="evidence" value="ECO:0007669"/>
    <property type="project" value="InterPro"/>
</dbReference>
<evidence type="ECO:0000256" key="3">
    <source>
        <dbReference type="ARBA" id="ARBA00023163"/>
    </source>
</evidence>
<organism evidence="7 8">
    <name type="scientific">Heterorhabditis bacteriophora</name>
    <name type="common">Entomopathogenic nematode worm</name>
    <dbReference type="NCBI Taxonomy" id="37862"/>
    <lineage>
        <taxon>Eukaryota</taxon>
        <taxon>Metazoa</taxon>
        <taxon>Ecdysozoa</taxon>
        <taxon>Nematoda</taxon>
        <taxon>Chromadorea</taxon>
        <taxon>Rhabditida</taxon>
        <taxon>Rhabditina</taxon>
        <taxon>Rhabditomorpha</taxon>
        <taxon>Strongyloidea</taxon>
        <taxon>Heterorhabditidae</taxon>
        <taxon>Heterorhabditis</taxon>
    </lineage>
</organism>
<dbReference type="GO" id="GO:0005634">
    <property type="term" value="C:nucleus"/>
    <property type="evidence" value="ECO:0007669"/>
    <property type="project" value="UniProtKB-SubCell"/>
</dbReference>
<dbReference type="PANTHER" id="PTHR13230">
    <property type="entry name" value="GENERAL TRANSCRIPTION FACTOR IIIC, POLYPEPTIDE 5"/>
    <property type="match status" value="1"/>
</dbReference>
<feature type="domain" description="Transcription factor IIIC subunit Tfc1/Sfc1 triple barrel" evidence="6">
    <location>
        <begin position="18"/>
        <end position="74"/>
    </location>
</feature>